<evidence type="ECO:0000256" key="5">
    <source>
        <dbReference type="ARBA" id="ARBA00023043"/>
    </source>
</evidence>
<sequence length="286" mass="32820">ETKSPDPISNFKSPTPQQLVLFRKLIEQGKQQEFIELVYNNPRYLISSGDTPVILQEGFRYNAMHVASKENRPHMCELIIRTLESIHFWQVFLQTDNKDSLNSSVNNNRRQFLVDLYLNTPDKGNLETPLHFACKFGHLDVVKYLVSHPLTSITPHNRYGDTPEEVTITQTCSEYKRKAIIKNHYIVTYNYFVPVFGSQDNSTPPILGDPWSPTMAQGQRRPPSCSSVGVYSPRESVRAYAGPMSPSKASEFHRMWKTPPTSPEDRKQYTNIRRGDSSRGIERIGR</sequence>
<evidence type="ECO:0000313" key="11">
    <source>
        <dbReference type="Proteomes" id="UP000001593"/>
    </source>
</evidence>
<dbReference type="InterPro" id="IPR036770">
    <property type="entry name" value="Ankyrin_rpt-contain_sf"/>
</dbReference>
<dbReference type="Pfam" id="PF24567">
    <property type="entry name" value="ANKLE2_3rd"/>
    <property type="match status" value="1"/>
</dbReference>
<dbReference type="HOGENOM" id="CLU_975121_0_0_1"/>
<dbReference type="FunFam" id="1.25.40.20:FF:000072">
    <property type="entry name" value="Ankyrin repeat and LEM domain containing 2"/>
    <property type="match status" value="1"/>
</dbReference>
<keyword evidence="3" id="KW-0132">Cell division</keyword>
<name>A7RY12_NEMVE</name>
<feature type="region of interest" description="Disordered" evidence="8">
    <location>
        <begin position="240"/>
        <end position="286"/>
    </location>
</feature>
<dbReference type="GO" id="GO:0005783">
    <property type="term" value="C:endoplasmic reticulum"/>
    <property type="evidence" value="ECO:0007669"/>
    <property type="project" value="UniProtKB-SubCell"/>
</dbReference>
<dbReference type="InParanoid" id="A7RY12"/>
<evidence type="ECO:0000259" key="9">
    <source>
        <dbReference type="Pfam" id="PF24567"/>
    </source>
</evidence>
<dbReference type="SUPFAM" id="SSF48403">
    <property type="entry name" value="Ankyrin repeat"/>
    <property type="match status" value="1"/>
</dbReference>
<proteinExistence type="inferred from homology"/>
<evidence type="ECO:0000256" key="3">
    <source>
        <dbReference type="ARBA" id="ARBA00022618"/>
    </source>
</evidence>
<feature type="compositionally biased region" description="Basic and acidic residues" evidence="8">
    <location>
        <begin position="263"/>
        <end position="286"/>
    </location>
</feature>
<evidence type="ECO:0000313" key="10">
    <source>
        <dbReference type="EMBL" id="EDO43561.1"/>
    </source>
</evidence>
<keyword evidence="5 7" id="KW-0040">ANK repeat</keyword>
<evidence type="ECO:0000256" key="1">
    <source>
        <dbReference type="ARBA" id="ARBA00004240"/>
    </source>
</evidence>
<dbReference type="Gene3D" id="1.25.40.20">
    <property type="entry name" value="Ankyrin repeat-containing domain"/>
    <property type="match status" value="1"/>
</dbReference>
<dbReference type="GO" id="GO:0031468">
    <property type="term" value="P:nuclear membrane reassembly"/>
    <property type="evidence" value="ECO:0007669"/>
    <property type="project" value="UniProtKB-ARBA"/>
</dbReference>
<evidence type="ECO:0000256" key="7">
    <source>
        <dbReference type="PROSITE-ProRule" id="PRU00023"/>
    </source>
</evidence>
<protein>
    <recommendedName>
        <fullName evidence="9">ANKLE2 third alpha/beta domain-containing protein</fullName>
    </recommendedName>
</protein>
<evidence type="ECO:0000256" key="8">
    <source>
        <dbReference type="SAM" id="MobiDB-lite"/>
    </source>
</evidence>
<dbReference type="OMA" id="KASEFHR"/>
<feature type="repeat" description="ANK" evidence="7">
    <location>
        <begin position="125"/>
        <end position="148"/>
    </location>
</feature>
<dbReference type="AlphaFoldDB" id="A7RY12"/>
<dbReference type="GO" id="GO:0051301">
    <property type="term" value="P:cell division"/>
    <property type="evidence" value="ECO:0007669"/>
    <property type="project" value="UniProtKB-KW"/>
</dbReference>
<dbReference type="Pfam" id="PF12796">
    <property type="entry name" value="Ank_2"/>
    <property type="match status" value="1"/>
</dbReference>
<dbReference type="GO" id="GO:0007399">
    <property type="term" value="P:nervous system development"/>
    <property type="evidence" value="ECO:0007669"/>
    <property type="project" value="UniProtKB-ARBA"/>
</dbReference>
<dbReference type="PROSITE" id="PS50088">
    <property type="entry name" value="ANK_REPEAT"/>
    <property type="match status" value="1"/>
</dbReference>
<feature type="non-terminal residue" evidence="10">
    <location>
        <position position="1"/>
    </location>
</feature>
<dbReference type="PANTHER" id="PTHR12349:SF4">
    <property type="entry name" value="ANKYRIN REPEAT AND LEM DOMAIN-CONTAINING PROTEIN 2"/>
    <property type="match status" value="1"/>
</dbReference>
<dbReference type="PhylomeDB" id="A7RY12"/>
<feature type="domain" description="ANKLE2 third alpha/beta" evidence="9">
    <location>
        <begin position="191"/>
        <end position="286"/>
    </location>
</feature>
<reference evidence="10 11" key="1">
    <citation type="journal article" date="2007" name="Science">
        <title>Sea anemone genome reveals ancestral eumetazoan gene repertoire and genomic organization.</title>
        <authorList>
            <person name="Putnam N.H."/>
            <person name="Srivastava M."/>
            <person name="Hellsten U."/>
            <person name="Dirks B."/>
            <person name="Chapman J."/>
            <person name="Salamov A."/>
            <person name="Terry A."/>
            <person name="Shapiro H."/>
            <person name="Lindquist E."/>
            <person name="Kapitonov V.V."/>
            <person name="Jurka J."/>
            <person name="Genikhovich G."/>
            <person name="Grigoriev I.V."/>
            <person name="Lucas S.M."/>
            <person name="Steele R.E."/>
            <person name="Finnerty J.R."/>
            <person name="Technau U."/>
            <person name="Martindale M.Q."/>
            <person name="Rokhsar D.S."/>
        </authorList>
    </citation>
    <scope>NUCLEOTIDE SEQUENCE [LARGE SCALE GENOMIC DNA]</scope>
    <source>
        <strain evidence="11">CH2 X CH6</strain>
    </source>
</reference>
<dbReference type="InterPro" id="IPR002110">
    <property type="entry name" value="Ankyrin_rpt"/>
</dbReference>
<dbReference type="STRING" id="45351.A7RY12"/>
<dbReference type="PANTHER" id="PTHR12349">
    <property type="entry name" value="ANKYRIN REPEAT AND LEM DOMAIN-CONTAINING PROTEIN 2"/>
    <property type="match status" value="1"/>
</dbReference>
<organism evidence="10 11">
    <name type="scientific">Nematostella vectensis</name>
    <name type="common">Starlet sea anemone</name>
    <dbReference type="NCBI Taxonomy" id="45351"/>
    <lineage>
        <taxon>Eukaryota</taxon>
        <taxon>Metazoa</taxon>
        <taxon>Cnidaria</taxon>
        <taxon>Anthozoa</taxon>
        <taxon>Hexacorallia</taxon>
        <taxon>Actiniaria</taxon>
        <taxon>Edwardsiidae</taxon>
        <taxon>Nematostella</taxon>
    </lineage>
</organism>
<gene>
    <name evidence="10" type="ORF">NEMVEDRAFT_v1g97511</name>
</gene>
<keyword evidence="11" id="KW-1185">Reference proteome</keyword>
<evidence type="ECO:0000256" key="2">
    <source>
        <dbReference type="ARBA" id="ARBA00007597"/>
    </source>
</evidence>
<accession>A7RY12</accession>
<dbReference type="InterPro" id="IPR056237">
    <property type="entry name" value="ANKLE2_3rd"/>
</dbReference>
<dbReference type="PROSITE" id="PS50297">
    <property type="entry name" value="ANK_REP_REGION"/>
    <property type="match status" value="1"/>
</dbReference>
<comment type="subcellular location">
    <subcellularLocation>
        <location evidence="1">Endoplasmic reticulum</location>
    </subcellularLocation>
</comment>
<comment type="similarity">
    <text evidence="2">Belongs to the ANKLE2 family.</text>
</comment>
<keyword evidence="4" id="KW-0256">Endoplasmic reticulum</keyword>
<dbReference type="EMBL" id="DS469552">
    <property type="protein sequence ID" value="EDO43561.1"/>
    <property type="molecule type" value="Genomic_DNA"/>
</dbReference>
<dbReference type="eggNOG" id="ENOG502QQ4Z">
    <property type="taxonomic scope" value="Eukaryota"/>
</dbReference>
<dbReference type="Proteomes" id="UP000001593">
    <property type="component" value="Unassembled WGS sequence"/>
</dbReference>
<keyword evidence="6" id="KW-0131">Cell cycle</keyword>
<evidence type="ECO:0000256" key="6">
    <source>
        <dbReference type="ARBA" id="ARBA00023306"/>
    </source>
</evidence>
<evidence type="ECO:0000256" key="4">
    <source>
        <dbReference type="ARBA" id="ARBA00022824"/>
    </source>
</evidence>
<dbReference type="SMART" id="SM00248">
    <property type="entry name" value="ANK"/>
    <property type="match status" value="2"/>
</dbReference>